<proteinExistence type="predicted"/>
<evidence type="ECO:0000313" key="2">
    <source>
        <dbReference type="Proteomes" id="UP000886520"/>
    </source>
</evidence>
<name>A0A9D4U187_ADICA</name>
<dbReference type="Proteomes" id="UP000886520">
    <property type="component" value="Chromosome 25"/>
</dbReference>
<reference evidence="1" key="1">
    <citation type="submission" date="2021-01" db="EMBL/GenBank/DDBJ databases">
        <title>Adiantum capillus-veneris genome.</title>
        <authorList>
            <person name="Fang Y."/>
            <person name="Liao Q."/>
        </authorList>
    </citation>
    <scope>NUCLEOTIDE SEQUENCE</scope>
    <source>
        <strain evidence="1">H3</strain>
        <tissue evidence="1">Leaf</tissue>
    </source>
</reference>
<dbReference type="AlphaFoldDB" id="A0A9D4U187"/>
<protein>
    <submittedName>
        <fullName evidence="1">Uncharacterized protein</fullName>
    </submittedName>
</protein>
<comment type="caution">
    <text evidence="1">The sequence shown here is derived from an EMBL/GenBank/DDBJ whole genome shotgun (WGS) entry which is preliminary data.</text>
</comment>
<dbReference type="OrthoDB" id="2000337at2759"/>
<accession>A0A9D4U187</accession>
<keyword evidence="2" id="KW-1185">Reference proteome</keyword>
<organism evidence="1 2">
    <name type="scientific">Adiantum capillus-veneris</name>
    <name type="common">Maidenhair fern</name>
    <dbReference type="NCBI Taxonomy" id="13818"/>
    <lineage>
        <taxon>Eukaryota</taxon>
        <taxon>Viridiplantae</taxon>
        <taxon>Streptophyta</taxon>
        <taxon>Embryophyta</taxon>
        <taxon>Tracheophyta</taxon>
        <taxon>Polypodiopsida</taxon>
        <taxon>Polypodiidae</taxon>
        <taxon>Polypodiales</taxon>
        <taxon>Pteridineae</taxon>
        <taxon>Pteridaceae</taxon>
        <taxon>Vittarioideae</taxon>
        <taxon>Adiantum</taxon>
    </lineage>
</organism>
<dbReference type="EMBL" id="JABFUD020000025">
    <property type="protein sequence ID" value="KAI5059447.1"/>
    <property type="molecule type" value="Genomic_DNA"/>
</dbReference>
<evidence type="ECO:0000313" key="1">
    <source>
        <dbReference type="EMBL" id="KAI5059447.1"/>
    </source>
</evidence>
<feature type="non-terminal residue" evidence="1">
    <location>
        <position position="58"/>
    </location>
</feature>
<gene>
    <name evidence="1" type="ORF">GOP47_0025766</name>
</gene>
<sequence>MEAEGGYLCKVREEISQIKSNAMRNHNHLQAQIIRVQKTQDQILKRLDDLYSKTNEDH</sequence>